<dbReference type="InterPro" id="IPR011990">
    <property type="entry name" value="TPR-like_helical_dom_sf"/>
</dbReference>
<dbReference type="PANTHER" id="PTHR44395">
    <property type="match status" value="1"/>
</dbReference>
<dbReference type="InterPro" id="IPR019734">
    <property type="entry name" value="TPR_rpt"/>
</dbReference>
<keyword evidence="2" id="KW-0645">Protease</keyword>
<dbReference type="Pfam" id="PF13432">
    <property type="entry name" value="TPR_16"/>
    <property type="match status" value="1"/>
</dbReference>
<accession>A0ABN7IH41</accession>
<dbReference type="EMBL" id="CAJHCP010000026">
    <property type="protein sequence ID" value="CAD6559639.1"/>
    <property type="molecule type" value="Genomic_DNA"/>
</dbReference>
<evidence type="ECO:0000313" key="2">
    <source>
        <dbReference type="EMBL" id="CAD6559639.1"/>
    </source>
</evidence>
<dbReference type="PROSITE" id="PS50005">
    <property type="entry name" value="TPR"/>
    <property type="match status" value="1"/>
</dbReference>
<evidence type="ECO:0000313" key="3">
    <source>
        <dbReference type="Proteomes" id="UP000598032"/>
    </source>
</evidence>
<evidence type="ECO:0000256" key="1">
    <source>
        <dbReference type="PROSITE-ProRule" id="PRU00339"/>
    </source>
</evidence>
<reference evidence="2 3" key="1">
    <citation type="submission" date="2020-10" db="EMBL/GenBank/DDBJ databases">
        <authorList>
            <person name="Peeters C."/>
        </authorList>
    </citation>
    <scope>NUCLEOTIDE SEQUENCE [LARGE SCALE GENOMIC DNA]</scope>
    <source>
        <strain evidence="2 3">LMG 28140</strain>
    </source>
</reference>
<sequence length="603" mass="67031">MSDSTTVSVERIDELTAQGDLIGAWRLLNAGEFGQSSHSGVLIARARLQRLRGRHAEARVSLEQGLLDSPAERAVQIELARIALDFGEPEVAHAWYERAYCDEARGEGWVLDWADLLCRLNRVEVAQSVASAFCECTPASANGWFVLGLAYQLQKQHDMALSAYQRALQLDAAVPMLRNNMAASYIETGAHAKAKSLLQRTLHEEPANPFAWTNLAVVLLHDRDPAAAQVAAERACALAPNYLMALQICSNVHKELQEWDGALALIQRGLTLEPGNASMLWSLAMLQLLHGDYAAGWSSHERRWDGSPELRNSSPYMHAPRWQGHSLAGKTLFVWSEQGYGDVIQFARFLPLIAERVRRESGKLVFGCYSGLATLVIRSFGEVVDRIVPHDQSPFPPHDFQLPMASLPLMLNVTLDQLPAATAYLKADAPKVDAWRARWPARSGRLRVGLVWSGSRTHQRNPLRAVDPVAYARTFNRFQSIDFVSVQLDGRDDVQVMRDTGLRVIDHCDELTTFDDTAALLQSMDLVITVCTSAAHLAGSLGVQTWVLLDVNPHWVWMTGRSDSPWYPSIRLYRQQTHGQWAPVLEQVARDLDTVAGRAPAMA</sequence>
<dbReference type="EC" id="3.4.-.-" evidence="2"/>
<feature type="repeat" description="TPR" evidence="1">
    <location>
        <begin position="141"/>
        <end position="174"/>
    </location>
</feature>
<comment type="caution">
    <text evidence="2">The sequence shown here is derived from an EMBL/GenBank/DDBJ whole genome shotgun (WGS) entry which is preliminary data.</text>
</comment>
<proteinExistence type="predicted"/>
<keyword evidence="2" id="KW-0378">Hydrolase</keyword>
<name>A0ABN7IH41_9BURK</name>
<dbReference type="SMART" id="SM00028">
    <property type="entry name" value="TPR"/>
    <property type="match status" value="4"/>
</dbReference>
<dbReference type="SUPFAM" id="SSF53756">
    <property type="entry name" value="UDP-Glycosyltransferase/glycogen phosphorylase"/>
    <property type="match status" value="1"/>
</dbReference>
<dbReference type="RefSeq" id="WP_201646496.1">
    <property type="nucleotide sequence ID" value="NZ_CAJHCP010000026.1"/>
</dbReference>
<keyword evidence="3" id="KW-1185">Reference proteome</keyword>
<dbReference type="Gene3D" id="1.25.40.10">
    <property type="entry name" value="Tetratricopeptide repeat domain"/>
    <property type="match status" value="1"/>
</dbReference>
<dbReference type="Gene3D" id="3.40.50.2000">
    <property type="entry name" value="Glycogen Phosphorylase B"/>
    <property type="match status" value="1"/>
</dbReference>
<dbReference type="Pfam" id="PF00515">
    <property type="entry name" value="TPR_1"/>
    <property type="match status" value="1"/>
</dbReference>
<dbReference type="GO" id="GO:0008233">
    <property type="term" value="F:peptidase activity"/>
    <property type="evidence" value="ECO:0007669"/>
    <property type="project" value="UniProtKB-KW"/>
</dbReference>
<protein>
    <submittedName>
        <fullName evidence="2">Beta-barrel assembly-enhancing protease</fullName>
        <ecNumber evidence="2">3.4.-.-</ecNumber>
    </submittedName>
</protein>
<organism evidence="2 3">
    <name type="scientific">Paraburkholderia metrosideri</name>
    <dbReference type="NCBI Taxonomy" id="580937"/>
    <lineage>
        <taxon>Bacteria</taxon>
        <taxon>Pseudomonadati</taxon>
        <taxon>Pseudomonadota</taxon>
        <taxon>Betaproteobacteria</taxon>
        <taxon>Burkholderiales</taxon>
        <taxon>Burkholderiaceae</taxon>
        <taxon>Paraburkholderia</taxon>
    </lineage>
</organism>
<dbReference type="PANTHER" id="PTHR44395:SF1">
    <property type="entry name" value="PROTEIN O-MANNOSYL-TRANSFERASE TMTC3"/>
    <property type="match status" value="1"/>
</dbReference>
<keyword evidence="1" id="KW-0802">TPR repeat</keyword>
<gene>
    <name evidence="2" type="primary">bepA_7</name>
    <name evidence="2" type="ORF">LMG28140_06668</name>
</gene>
<dbReference type="SUPFAM" id="SSF48452">
    <property type="entry name" value="TPR-like"/>
    <property type="match status" value="1"/>
</dbReference>
<dbReference type="Proteomes" id="UP000598032">
    <property type="component" value="Unassembled WGS sequence"/>
</dbReference>
<dbReference type="GO" id="GO:0006508">
    <property type="term" value="P:proteolysis"/>
    <property type="evidence" value="ECO:0007669"/>
    <property type="project" value="UniProtKB-KW"/>
</dbReference>